<accession>A0A4Q7YQP2</accession>
<evidence type="ECO:0000256" key="1">
    <source>
        <dbReference type="SAM" id="MobiDB-lite"/>
    </source>
</evidence>
<name>A0A4Q7YQP2_9BACT</name>
<keyword evidence="3" id="KW-1185">Reference proteome</keyword>
<organism evidence="2 3">
    <name type="scientific">Edaphobacter modestus</name>
    <dbReference type="NCBI Taxonomy" id="388466"/>
    <lineage>
        <taxon>Bacteria</taxon>
        <taxon>Pseudomonadati</taxon>
        <taxon>Acidobacteriota</taxon>
        <taxon>Terriglobia</taxon>
        <taxon>Terriglobales</taxon>
        <taxon>Acidobacteriaceae</taxon>
        <taxon>Edaphobacter</taxon>
    </lineage>
</organism>
<dbReference type="EMBL" id="SHKW01000001">
    <property type="protein sequence ID" value="RZU39474.1"/>
    <property type="molecule type" value="Genomic_DNA"/>
</dbReference>
<evidence type="ECO:0000313" key="2">
    <source>
        <dbReference type="EMBL" id="RZU39474.1"/>
    </source>
</evidence>
<dbReference type="AlphaFoldDB" id="A0A4Q7YQP2"/>
<reference evidence="2 3" key="1">
    <citation type="submission" date="2019-02" db="EMBL/GenBank/DDBJ databases">
        <title>Genomic Encyclopedia of Archaeal and Bacterial Type Strains, Phase II (KMG-II): from individual species to whole genera.</title>
        <authorList>
            <person name="Goeker M."/>
        </authorList>
    </citation>
    <scope>NUCLEOTIDE SEQUENCE [LARGE SCALE GENOMIC DNA]</scope>
    <source>
        <strain evidence="2 3">DSM 18101</strain>
    </source>
</reference>
<feature type="region of interest" description="Disordered" evidence="1">
    <location>
        <begin position="169"/>
        <end position="207"/>
    </location>
</feature>
<comment type="caution">
    <text evidence="2">The sequence shown here is derived from an EMBL/GenBank/DDBJ whole genome shotgun (WGS) entry which is preliminary data.</text>
</comment>
<dbReference type="Proteomes" id="UP000292958">
    <property type="component" value="Unassembled WGS sequence"/>
</dbReference>
<sequence>MPQATGCLSLFLQNIAHATDKCCGIKLCAQNVVGAICKNRNSPVANERHTLTGLLSFNAGAEIFCSRNASLAFHIDKYEIVTPGLKHPESFGGVQRGVHIESGDAKDLVAQRSQHLSTAEVKNIRFGGCGFHRVEPLYRKDNSSIVSLNRSKLHHHCGRHRFRPESRLRPCRRARHQAAQESEPAGLPYASRGWSRSRMPVRNRDHA</sequence>
<evidence type="ECO:0000313" key="3">
    <source>
        <dbReference type="Proteomes" id="UP000292958"/>
    </source>
</evidence>
<proteinExistence type="predicted"/>
<gene>
    <name evidence="2" type="ORF">BDD14_0859</name>
</gene>
<protein>
    <submittedName>
        <fullName evidence="2">Uncharacterized protein</fullName>
    </submittedName>
</protein>